<dbReference type="EC" id="6.1.1.4" evidence="2"/>
<dbReference type="Pfam" id="PF08264">
    <property type="entry name" value="Anticodon_1"/>
    <property type="match status" value="1"/>
</dbReference>
<dbReference type="EMBL" id="MU007028">
    <property type="protein sequence ID" value="KAF2432050.1"/>
    <property type="molecule type" value="Genomic_DNA"/>
</dbReference>
<organism evidence="15 16">
    <name type="scientific">Tothia fuscella</name>
    <dbReference type="NCBI Taxonomy" id="1048955"/>
    <lineage>
        <taxon>Eukaryota</taxon>
        <taxon>Fungi</taxon>
        <taxon>Dikarya</taxon>
        <taxon>Ascomycota</taxon>
        <taxon>Pezizomycotina</taxon>
        <taxon>Dothideomycetes</taxon>
        <taxon>Pleosporomycetidae</taxon>
        <taxon>Venturiales</taxon>
        <taxon>Cylindrosympodiaceae</taxon>
        <taxon>Tothia</taxon>
    </lineage>
</organism>
<dbReference type="Gene3D" id="3.40.50.620">
    <property type="entry name" value="HUPs"/>
    <property type="match status" value="1"/>
</dbReference>
<evidence type="ECO:0000256" key="6">
    <source>
        <dbReference type="ARBA" id="ARBA00022917"/>
    </source>
</evidence>
<evidence type="ECO:0000256" key="2">
    <source>
        <dbReference type="ARBA" id="ARBA00013164"/>
    </source>
</evidence>
<comment type="similarity">
    <text evidence="1 10">Belongs to the class-I aminoacyl-tRNA synthetase family.</text>
</comment>
<keyword evidence="4 10" id="KW-0547">Nucleotide-binding</keyword>
<keyword evidence="7 10" id="KW-0030">Aminoacyl-tRNA synthetase</keyword>
<protein>
    <recommendedName>
        <fullName evidence="2">leucine--tRNA ligase</fullName>
        <ecNumber evidence="2">6.1.1.4</ecNumber>
    </recommendedName>
    <alternativeName>
        <fullName evidence="8">Leucyl-tRNA synthetase</fullName>
    </alternativeName>
</protein>
<evidence type="ECO:0000256" key="11">
    <source>
        <dbReference type="SAM" id="MobiDB-lite"/>
    </source>
</evidence>
<feature type="region of interest" description="Disordered" evidence="11">
    <location>
        <begin position="1"/>
        <end position="41"/>
    </location>
</feature>
<dbReference type="SUPFAM" id="SSF50677">
    <property type="entry name" value="ValRS/IleRS/LeuRS editing domain"/>
    <property type="match status" value="1"/>
</dbReference>
<evidence type="ECO:0000313" key="16">
    <source>
        <dbReference type="Proteomes" id="UP000800235"/>
    </source>
</evidence>
<gene>
    <name evidence="15" type="ORF">EJ08DRAFT_648435</name>
</gene>
<dbReference type="GO" id="GO:0005524">
    <property type="term" value="F:ATP binding"/>
    <property type="evidence" value="ECO:0007669"/>
    <property type="project" value="UniProtKB-KW"/>
</dbReference>
<dbReference type="PANTHER" id="PTHR45794">
    <property type="entry name" value="LEUCYL-TRNA SYNTHETASE"/>
    <property type="match status" value="1"/>
</dbReference>
<keyword evidence="5 10" id="KW-0067">ATP-binding</keyword>
<evidence type="ECO:0000313" key="15">
    <source>
        <dbReference type="EMBL" id="KAF2432050.1"/>
    </source>
</evidence>
<dbReference type="SUPFAM" id="SSF47323">
    <property type="entry name" value="Anticodon-binding domain of a subclass of class I aminoacyl-tRNA synthetases"/>
    <property type="match status" value="1"/>
</dbReference>
<evidence type="ECO:0000256" key="7">
    <source>
        <dbReference type="ARBA" id="ARBA00023146"/>
    </source>
</evidence>
<evidence type="ECO:0000256" key="5">
    <source>
        <dbReference type="ARBA" id="ARBA00022840"/>
    </source>
</evidence>
<feature type="domain" description="Aminoacyl-tRNA synthetase class Ia" evidence="12">
    <location>
        <begin position="69"/>
        <end position="132"/>
    </location>
</feature>
<dbReference type="FunFam" id="3.90.740.10:FF:000001">
    <property type="entry name" value="Leucine--tRNA ligase, cytoplasmic"/>
    <property type="match status" value="1"/>
</dbReference>
<comment type="catalytic activity">
    <reaction evidence="9">
        <text>tRNA(Leu) + L-leucine + ATP = L-leucyl-tRNA(Leu) + AMP + diphosphate</text>
        <dbReference type="Rhea" id="RHEA:11688"/>
        <dbReference type="Rhea" id="RHEA-COMP:9613"/>
        <dbReference type="Rhea" id="RHEA-COMP:9622"/>
        <dbReference type="ChEBI" id="CHEBI:30616"/>
        <dbReference type="ChEBI" id="CHEBI:33019"/>
        <dbReference type="ChEBI" id="CHEBI:57427"/>
        <dbReference type="ChEBI" id="CHEBI:78442"/>
        <dbReference type="ChEBI" id="CHEBI:78494"/>
        <dbReference type="ChEBI" id="CHEBI:456215"/>
        <dbReference type="EC" id="6.1.1.4"/>
    </reaction>
</comment>
<dbReference type="GO" id="GO:0002161">
    <property type="term" value="F:aminoacyl-tRNA deacylase activity"/>
    <property type="evidence" value="ECO:0007669"/>
    <property type="project" value="InterPro"/>
</dbReference>
<dbReference type="InterPro" id="IPR009080">
    <property type="entry name" value="tRNAsynth_Ia_anticodon-bd"/>
</dbReference>
<dbReference type="AlphaFoldDB" id="A0A9P4TZV8"/>
<keyword evidence="16" id="KW-1185">Reference proteome</keyword>
<evidence type="ECO:0000256" key="9">
    <source>
        <dbReference type="ARBA" id="ARBA00047469"/>
    </source>
</evidence>
<dbReference type="InterPro" id="IPR002300">
    <property type="entry name" value="aa-tRNA-synth_Ia"/>
</dbReference>
<feature type="domain" description="Aminoacyl-tRNA synthetase class Ia" evidence="12">
    <location>
        <begin position="218"/>
        <end position="801"/>
    </location>
</feature>
<evidence type="ECO:0000259" key="12">
    <source>
        <dbReference type="Pfam" id="PF00133"/>
    </source>
</evidence>
<feature type="domain" description="Methionyl/Valyl/Leucyl/Isoleucyl-tRNA synthetase anticodon-binding" evidence="13">
    <location>
        <begin position="862"/>
        <end position="982"/>
    </location>
</feature>
<keyword evidence="3 10" id="KW-0436">Ligase</keyword>
<feature type="domain" description="Leucine--tRNA ligase RagD-binding" evidence="14">
    <location>
        <begin position="1011"/>
        <end position="1074"/>
    </location>
</feature>
<keyword evidence="6 10" id="KW-0648">Protein biosynthesis</keyword>
<dbReference type="NCBIfam" id="TIGR00395">
    <property type="entry name" value="leuS_arch"/>
    <property type="match status" value="1"/>
</dbReference>
<dbReference type="InterPro" id="IPR009008">
    <property type="entry name" value="Val/Leu/Ile-tRNA-synth_edit"/>
</dbReference>
<evidence type="ECO:0000259" key="14">
    <source>
        <dbReference type="Pfam" id="PF24810"/>
    </source>
</evidence>
<dbReference type="Pfam" id="PF00133">
    <property type="entry name" value="tRNA-synt_1"/>
    <property type="match status" value="2"/>
</dbReference>
<evidence type="ECO:0000256" key="1">
    <source>
        <dbReference type="ARBA" id="ARBA00005594"/>
    </source>
</evidence>
<dbReference type="OrthoDB" id="10249672at2759"/>
<evidence type="ECO:0000256" key="10">
    <source>
        <dbReference type="RuleBase" id="RU363035"/>
    </source>
</evidence>
<sequence length="1133" mass="127802">MSAAKSEVVDPSTQTTGTLKIENTEKRDTLQATEKKYQKQWQDSKVFEANAPSCAEYPPDSISPEGLHSKKPKFFGTMAYPYVNGTPHLGHAFTITKIEFAARVARGQGKQVLYPQGYHCTGMPIKACADKLVREVADFSQSFENCPEEIEIDGDMTGADAPVPAPTQAQTKSDVTKFSNVKKGKAALKTVKTKYQFQVMLAIGVPREEIHKFADSDHWLRYFPQLWQKHLTEFGASVDWRRSFITTDRNPYYDSFVRWQMRKLKDLNRIRFGKRYTVYSPKDQQACLDHDRASGEGVNVQEYTALKCKVKTWSPVAEKELEGKLPAGASVYMVPATLRPETMYGQSNMFLSPKITYGVFKVTDTDYYFVTDRAARNMAFQGIFPKWGEFSKVASIKGSDVIGTLINAPLSQLGEIYIVPMDTIKEGKGTGVVTSVPSDSPDDFIMHRDLMKKPEFYNIKAEWVPKEILPLIETPSYGKLTAQFLVEKLKINSPKDAKQLAEAKDEAYKEGFYKGVMIYGEFSGKPVQEAKELVREALIKSGDAFAYAEPDGQVISRSGDECVAAHLDQWFLTYGAADEEWKDEVLAHVAGEDGQNFNSFTEETKHALQRTLQWMNQWAVSRQFGLGTRLPWDESQLVESLSDSTIYMAYYTVAHFLHSDIYGKTQGLGKIEPTQMTDETWEYIFGIGEEPKSDISKETLENMRREFTYWYPLDVRISGKDLINNHLIFFLYIHQAIWGKKAPQYLPKGIRMNGHAMLNGEKMSKSTGNFLTLDDAVAKFGADATRVALADGGDGVEDANFEETVANSTILKLYELRKWIEEVVFEARLLKQSETFTAVRDAEKIRNADIIQREGAKGFWDELFENEMNILVAETVQHYAATHYKSALKSGYYDFTSARDSYRVSTSSASLGMHHDCVRRYIELQSQMIAVIAPHWADYIWQEVLKKPSTVQTVPFPTVPLAIPALTAASSYIHSTSSSIGSAEGSQTKRVAKGKNVTYDPKKDKKLTIFVASSWPSWQQKYIDLVRDSLDGLSLDIKKVQPKIDKKDMKKAMPFVQALKRRLDNGERGEEVFERKLAFEEEKVLREMISGLKVTVTKLKEVEIVVVEDGKEGLPPAAAQAEPGSPSFEFVNV</sequence>
<dbReference type="InterPro" id="IPR055416">
    <property type="entry name" value="RBD_LARS1"/>
</dbReference>
<evidence type="ECO:0000256" key="8">
    <source>
        <dbReference type="ARBA" id="ARBA00030520"/>
    </source>
</evidence>
<dbReference type="SUPFAM" id="SSF52374">
    <property type="entry name" value="Nucleotidylyl transferase"/>
    <property type="match status" value="1"/>
</dbReference>
<accession>A0A9P4TZV8</accession>
<reference evidence="15" key="1">
    <citation type="journal article" date="2020" name="Stud. Mycol.">
        <title>101 Dothideomycetes genomes: a test case for predicting lifestyles and emergence of pathogens.</title>
        <authorList>
            <person name="Haridas S."/>
            <person name="Albert R."/>
            <person name="Binder M."/>
            <person name="Bloem J."/>
            <person name="Labutti K."/>
            <person name="Salamov A."/>
            <person name="Andreopoulos B."/>
            <person name="Baker S."/>
            <person name="Barry K."/>
            <person name="Bills G."/>
            <person name="Bluhm B."/>
            <person name="Cannon C."/>
            <person name="Castanera R."/>
            <person name="Culley D."/>
            <person name="Daum C."/>
            <person name="Ezra D."/>
            <person name="Gonzalez J."/>
            <person name="Henrissat B."/>
            <person name="Kuo A."/>
            <person name="Liang C."/>
            <person name="Lipzen A."/>
            <person name="Lutzoni F."/>
            <person name="Magnuson J."/>
            <person name="Mondo S."/>
            <person name="Nolan M."/>
            <person name="Ohm R."/>
            <person name="Pangilinan J."/>
            <person name="Park H.-J."/>
            <person name="Ramirez L."/>
            <person name="Alfaro M."/>
            <person name="Sun H."/>
            <person name="Tritt A."/>
            <person name="Yoshinaga Y."/>
            <person name="Zwiers L.-H."/>
            <person name="Turgeon B."/>
            <person name="Goodwin S."/>
            <person name="Spatafora J."/>
            <person name="Crous P."/>
            <person name="Grigoriev I."/>
        </authorList>
    </citation>
    <scope>NUCLEOTIDE SEQUENCE</scope>
    <source>
        <strain evidence="15">CBS 130266</strain>
    </source>
</reference>
<name>A0A9P4TZV8_9PEZI</name>
<dbReference type="PANTHER" id="PTHR45794:SF1">
    <property type="entry name" value="LEUCINE--TRNA LIGASE, CYTOPLASMIC"/>
    <property type="match status" value="1"/>
</dbReference>
<dbReference type="InterPro" id="IPR013155">
    <property type="entry name" value="M/V/L/I-tRNA-synth_anticd-bd"/>
</dbReference>
<dbReference type="InterPro" id="IPR014729">
    <property type="entry name" value="Rossmann-like_a/b/a_fold"/>
</dbReference>
<comment type="caution">
    <text evidence="15">The sequence shown here is derived from an EMBL/GenBank/DDBJ whole genome shotgun (WGS) entry which is preliminary data.</text>
</comment>
<evidence type="ECO:0000259" key="13">
    <source>
        <dbReference type="Pfam" id="PF08264"/>
    </source>
</evidence>
<dbReference type="PROSITE" id="PS00178">
    <property type="entry name" value="AA_TRNA_LIGASE_I"/>
    <property type="match status" value="1"/>
</dbReference>
<dbReference type="Pfam" id="PF24810">
    <property type="entry name" value="RBD_LARS1"/>
    <property type="match status" value="1"/>
</dbReference>
<dbReference type="Gene3D" id="3.90.740.10">
    <property type="entry name" value="Valyl/Leucyl/Isoleucyl-tRNA synthetase, editing domain"/>
    <property type="match status" value="1"/>
</dbReference>
<proteinExistence type="inferred from homology"/>
<dbReference type="Proteomes" id="UP000800235">
    <property type="component" value="Unassembled WGS sequence"/>
</dbReference>
<evidence type="ECO:0000256" key="3">
    <source>
        <dbReference type="ARBA" id="ARBA00022598"/>
    </source>
</evidence>
<dbReference type="InterPro" id="IPR004493">
    <property type="entry name" value="Leu-tRNA-synth_Ia_arc/euk"/>
</dbReference>
<feature type="compositionally biased region" description="Basic and acidic residues" evidence="11">
    <location>
        <begin position="22"/>
        <end position="37"/>
    </location>
</feature>
<dbReference type="GO" id="GO:0004823">
    <property type="term" value="F:leucine-tRNA ligase activity"/>
    <property type="evidence" value="ECO:0007669"/>
    <property type="project" value="UniProtKB-EC"/>
</dbReference>
<dbReference type="InterPro" id="IPR001412">
    <property type="entry name" value="aa-tRNA-synth_I_CS"/>
</dbReference>
<dbReference type="GO" id="GO:0006429">
    <property type="term" value="P:leucyl-tRNA aminoacylation"/>
    <property type="evidence" value="ECO:0007669"/>
    <property type="project" value="InterPro"/>
</dbReference>
<evidence type="ECO:0000256" key="4">
    <source>
        <dbReference type="ARBA" id="ARBA00022741"/>
    </source>
</evidence>